<keyword evidence="1" id="KW-0732">Signal</keyword>
<dbReference type="KEGG" id="gtt:GUITHDRAFT_156442"/>
<reference evidence="2 4" key="1">
    <citation type="journal article" date="2012" name="Nature">
        <title>Algal genomes reveal evolutionary mosaicism and the fate of nucleomorphs.</title>
        <authorList>
            <consortium name="DOE Joint Genome Institute"/>
            <person name="Curtis B.A."/>
            <person name="Tanifuji G."/>
            <person name="Burki F."/>
            <person name="Gruber A."/>
            <person name="Irimia M."/>
            <person name="Maruyama S."/>
            <person name="Arias M.C."/>
            <person name="Ball S.G."/>
            <person name="Gile G.H."/>
            <person name="Hirakawa Y."/>
            <person name="Hopkins J.F."/>
            <person name="Kuo A."/>
            <person name="Rensing S.A."/>
            <person name="Schmutz J."/>
            <person name="Symeonidi A."/>
            <person name="Elias M."/>
            <person name="Eveleigh R.J."/>
            <person name="Herman E.K."/>
            <person name="Klute M.J."/>
            <person name="Nakayama T."/>
            <person name="Obornik M."/>
            <person name="Reyes-Prieto A."/>
            <person name="Armbrust E.V."/>
            <person name="Aves S.J."/>
            <person name="Beiko R.G."/>
            <person name="Coutinho P."/>
            <person name="Dacks J.B."/>
            <person name="Durnford D.G."/>
            <person name="Fast N.M."/>
            <person name="Green B.R."/>
            <person name="Grisdale C.J."/>
            <person name="Hempel F."/>
            <person name="Henrissat B."/>
            <person name="Hoppner M.P."/>
            <person name="Ishida K."/>
            <person name="Kim E."/>
            <person name="Koreny L."/>
            <person name="Kroth P.G."/>
            <person name="Liu Y."/>
            <person name="Malik S.B."/>
            <person name="Maier U.G."/>
            <person name="McRose D."/>
            <person name="Mock T."/>
            <person name="Neilson J.A."/>
            <person name="Onodera N.T."/>
            <person name="Poole A.M."/>
            <person name="Pritham E.J."/>
            <person name="Richards T.A."/>
            <person name="Rocap G."/>
            <person name="Roy S.W."/>
            <person name="Sarai C."/>
            <person name="Schaack S."/>
            <person name="Shirato S."/>
            <person name="Slamovits C.H."/>
            <person name="Spencer D.F."/>
            <person name="Suzuki S."/>
            <person name="Worden A.Z."/>
            <person name="Zauner S."/>
            <person name="Barry K."/>
            <person name="Bell C."/>
            <person name="Bharti A.K."/>
            <person name="Crow J.A."/>
            <person name="Grimwood J."/>
            <person name="Kramer R."/>
            <person name="Lindquist E."/>
            <person name="Lucas S."/>
            <person name="Salamov A."/>
            <person name="McFadden G.I."/>
            <person name="Lane C.E."/>
            <person name="Keeling P.J."/>
            <person name="Gray M.W."/>
            <person name="Grigoriev I.V."/>
            <person name="Archibald J.M."/>
        </authorList>
    </citation>
    <scope>NUCLEOTIDE SEQUENCE</scope>
    <source>
        <strain evidence="2 4">CCMP2712</strain>
    </source>
</reference>
<evidence type="ECO:0000313" key="2">
    <source>
        <dbReference type="EMBL" id="EKX31958.1"/>
    </source>
</evidence>
<feature type="signal peptide" evidence="1">
    <location>
        <begin position="1"/>
        <end position="21"/>
    </location>
</feature>
<accession>L1I6S2</accession>
<gene>
    <name evidence="2" type="ORF">GUITHDRAFT_156442</name>
</gene>
<name>L1I6S2_GUITC</name>
<dbReference type="HOGENOM" id="CLU_3036444_0_0_1"/>
<organism evidence="2">
    <name type="scientific">Guillardia theta (strain CCMP2712)</name>
    <name type="common">Cryptophyte</name>
    <dbReference type="NCBI Taxonomy" id="905079"/>
    <lineage>
        <taxon>Eukaryota</taxon>
        <taxon>Cryptophyceae</taxon>
        <taxon>Pyrenomonadales</taxon>
        <taxon>Geminigeraceae</taxon>
        <taxon>Guillardia</taxon>
    </lineage>
</organism>
<dbReference type="GeneID" id="17288684"/>
<keyword evidence="4" id="KW-1185">Reference proteome</keyword>
<dbReference type="RefSeq" id="XP_005818938.1">
    <property type="nucleotide sequence ID" value="XM_005818881.1"/>
</dbReference>
<proteinExistence type="predicted"/>
<dbReference type="EnsemblProtists" id="EKX31958">
    <property type="protein sequence ID" value="EKX31958"/>
    <property type="gene ID" value="GUITHDRAFT_156442"/>
</dbReference>
<dbReference type="AlphaFoldDB" id="L1I6S2"/>
<reference evidence="3" key="3">
    <citation type="submission" date="2015-06" db="UniProtKB">
        <authorList>
            <consortium name="EnsemblProtists"/>
        </authorList>
    </citation>
    <scope>IDENTIFICATION</scope>
</reference>
<evidence type="ECO:0000256" key="1">
    <source>
        <dbReference type="SAM" id="SignalP"/>
    </source>
</evidence>
<sequence>MAARQSLMSACLLSSLMSVRGLLWVLPGRAQGYLGEQHEAERLSHGCNVERKLIG</sequence>
<dbReference type="EMBL" id="JH993222">
    <property type="protein sequence ID" value="EKX31958.1"/>
    <property type="molecule type" value="Genomic_DNA"/>
</dbReference>
<reference evidence="4" key="2">
    <citation type="submission" date="2012-11" db="EMBL/GenBank/DDBJ databases">
        <authorList>
            <person name="Kuo A."/>
            <person name="Curtis B.A."/>
            <person name="Tanifuji G."/>
            <person name="Burki F."/>
            <person name="Gruber A."/>
            <person name="Irimia M."/>
            <person name="Maruyama S."/>
            <person name="Arias M.C."/>
            <person name="Ball S.G."/>
            <person name="Gile G.H."/>
            <person name="Hirakawa Y."/>
            <person name="Hopkins J.F."/>
            <person name="Rensing S.A."/>
            <person name="Schmutz J."/>
            <person name="Symeonidi A."/>
            <person name="Elias M."/>
            <person name="Eveleigh R.J."/>
            <person name="Herman E.K."/>
            <person name="Klute M.J."/>
            <person name="Nakayama T."/>
            <person name="Obornik M."/>
            <person name="Reyes-Prieto A."/>
            <person name="Armbrust E.V."/>
            <person name="Aves S.J."/>
            <person name="Beiko R.G."/>
            <person name="Coutinho P."/>
            <person name="Dacks J.B."/>
            <person name="Durnford D.G."/>
            <person name="Fast N.M."/>
            <person name="Green B.R."/>
            <person name="Grisdale C."/>
            <person name="Hempe F."/>
            <person name="Henrissat B."/>
            <person name="Hoppner M.P."/>
            <person name="Ishida K.-I."/>
            <person name="Kim E."/>
            <person name="Koreny L."/>
            <person name="Kroth P.G."/>
            <person name="Liu Y."/>
            <person name="Malik S.-B."/>
            <person name="Maier U.G."/>
            <person name="McRose D."/>
            <person name="Mock T."/>
            <person name="Neilson J.A."/>
            <person name="Onodera N.T."/>
            <person name="Poole A.M."/>
            <person name="Pritham E.J."/>
            <person name="Richards T.A."/>
            <person name="Rocap G."/>
            <person name="Roy S.W."/>
            <person name="Sarai C."/>
            <person name="Schaack S."/>
            <person name="Shirato S."/>
            <person name="Slamovits C.H."/>
            <person name="Spencer D.F."/>
            <person name="Suzuki S."/>
            <person name="Worden A.Z."/>
            <person name="Zauner S."/>
            <person name="Barry K."/>
            <person name="Bell C."/>
            <person name="Bharti A.K."/>
            <person name="Crow J.A."/>
            <person name="Grimwood J."/>
            <person name="Kramer R."/>
            <person name="Lindquist E."/>
            <person name="Lucas S."/>
            <person name="Salamov A."/>
            <person name="McFadden G.I."/>
            <person name="Lane C.E."/>
            <person name="Keeling P.J."/>
            <person name="Gray M.W."/>
            <person name="Grigoriev I.V."/>
            <person name="Archibald J.M."/>
        </authorList>
    </citation>
    <scope>NUCLEOTIDE SEQUENCE</scope>
    <source>
        <strain evidence="4">CCMP2712</strain>
    </source>
</reference>
<feature type="chain" id="PRO_5008769667" evidence="1">
    <location>
        <begin position="22"/>
        <end position="55"/>
    </location>
</feature>
<protein>
    <submittedName>
        <fullName evidence="2 3">Uncharacterized protein</fullName>
    </submittedName>
</protein>
<evidence type="ECO:0000313" key="3">
    <source>
        <dbReference type="EnsemblProtists" id="EKX31958"/>
    </source>
</evidence>
<dbReference type="Proteomes" id="UP000011087">
    <property type="component" value="Unassembled WGS sequence"/>
</dbReference>
<dbReference type="PaxDb" id="55529-EKX31958"/>
<evidence type="ECO:0000313" key="4">
    <source>
        <dbReference type="Proteomes" id="UP000011087"/>
    </source>
</evidence>